<gene>
    <name evidence="4" type="ORF">Pla52o_53390</name>
</gene>
<dbReference type="InterPro" id="IPR031329">
    <property type="entry name" value="NEUT/ALK_ceramidase_N"/>
</dbReference>
<keyword evidence="1" id="KW-0479">Metal-binding</keyword>
<dbReference type="GO" id="GO:0042759">
    <property type="term" value="P:long-chain fatty acid biosynthetic process"/>
    <property type="evidence" value="ECO:0007669"/>
    <property type="project" value="TreeGrafter"/>
</dbReference>
<dbReference type="InterPro" id="IPR006311">
    <property type="entry name" value="TAT_signal"/>
</dbReference>
<dbReference type="EC" id="3.5.1.23" evidence="2"/>
<dbReference type="GO" id="GO:0046872">
    <property type="term" value="F:metal ion binding"/>
    <property type="evidence" value="ECO:0007669"/>
    <property type="project" value="UniProtKB-KW"/>
</dbReference>
<dbReference type="AlphaFoldDB" id="A0A5C6BYH0"/>
<organism evidence="4 5">
    <name type="scientific">Novipirellula galeiformis</name>
    <dbReference type="NCBI Taxonomy" id="2528004"/>
    <lineage>
        <taxon>Bacteria</taxon>
        <taxon>Pseudomonadati</taxon>
        <taxon>Planctomycetota</taxon>
        <taxon>Planctomycetia</taxon>
        <taxon>Pirellulales</taxon>
        <taxon>Pirellulaceae</taxon>
        <taxon>Novipirellula</taxon>
    </lineage>
</organism>
<evidence type="ECO:0000256" key="2">
    <source>
        <dbReference type="RuleBase" id="RU366019"/>
    </source>
</evidence>
<comment type="similarity">
    <text evidence="2">Belongs to the neutral ceramidase family.</text>
</comment>
<dbReference type="GO" id="GO:0046514">
    <property type="term" value="P:ceramide catabolic process"/>
    <property type="evidence" value="ECO:0007669"/>
    <property type="project" value="InterPro"/>
</dbReference>
<dbReference type="PANTHER" id="PTHR12670:SF1">
    <property type="entry name" value="NEUTRAL CERAMIDASE"/>
    <property type="match status" value="1"/>
</dbReference>
<dbReference type="GO" id="GO:0017040">
    <property type="term" value="F:N-acylsphingosine amidohydrolase activity"/>
    <property type="evidence" value="ECO:0007669"/>
    <property type="project" value="UniProtKB-UniRule"/>
</dbReference>
<feature type="binding site" evidence="1">
    <location>
        <position position="134"/>
    </location>
    <ligand>
        <name>Zn(2+)</name>
        <dbReference type="ChEBI" id="CHEBI:29105"/>
    </ligand>
</feature>
<dbReference type="InterPro" id="IPR006823">
    <property type="entry name" value="Ceramidase_alk"/>
</dbReference>
<dbReference type="GO" id="GO:0016020">
    <property type="term" value="C:membrane"/>
    <property type="evidence" value="ECO:0007669"/>
    <property type="project" value="GOC"/>
</dbReference>
<dbReference type="GO" id="GO:0005576">
    <property type="term" value="C:extracellular region"/>
    <property type="evidence" value="ECO:0007669"/>
    <property type="project" value="TreeGrafter"/>
</dbReference>
<dbReference type="OrthoDB" id="337762at2"/>
<dbReference type="Proteomes" id="UP000316304">
    <property type="component" value="Unassembled WGS sequence"/>
</dbReference>
<dbReference type="RefSeq" id="WP_146597258.1">
    <property type="nucleotide sequence ID" value="NZ_SJPT01000013.1"/>
</dbReference>
<protein>
    <recommendedName>
        <fullName evidence="2">Neutral ceramidase</fullName>
        <ecNumber evidence="2">3.5.1.23</ecNumber>
    </recommendedName>
</protein>
<dbReference type="EMBL" id="SJPT01000013">
    <property type="protein sequence ID" value="TWU17333.1"/>
    <property type="molecule type" value="Genomic_DNA"/>
</dbReference>
<keyword evidence="2" id="KW-0378">Hydrolase</keyword>
<evidence type="ECO:0000256" key="1">
    <source>
        <dbReference type="PIRSR" id="PIRSR606823-2"/>
    </source>
</evidence>
<keyword evidence="2" id="KW-0443">Lipid metabolism</keyword>
<name>A0A5C6BYH0_9BACT</name>
<feature type="domain" description="Neutral/alkaline non-lysosomal ceramidase N-terminal" evidence="3">
    <location>
        <begin position="44"/>
        <end position="241"/>
    </location>
</feature>
<dbReference type="Pfam" id="PF04734">
    <property type="entry name" value="Ceramidase_alk"/>
    <property type="match status" value="1"/>
</dbReference>
<dbReference type="PANTHER" id="PTHR12670">
    <property type="entry name" value="CERAMIDASE"/>
    <property type="match status" value="1"/>
</dbReference>
<keyword evidence="2" id="KW-0746">Sphingolipid metabolism</keyword>
<comment type="catalytic activity">
    <reaction evidence="2">
        <text>an N-acylsphing-4-enine + H2O = sphing-4-enine + a fatty acid</text>
        <dbReference type="Rhea" id="RHEA:20856"/>
        <dbReference type="ChEBI" id="CHEBI:15377"/>
        <dbReference type="ChEBI" id="CHEBI:28868"/>
        <dbReference type="ChEBI" id="CHEBI:52639"/>
        <dbReference type="ChEBI" id="CHEBI:57756"/>
        <dbReference type="EC" id="3.5.1.23"/>
    </reaction>
</comment>
<evidence type="ECO:0000313" key="4">
    <source>
        <dbReference type="EMBL" id="TWU17333.1"/>
    </source>
</evidence>
<dbReference type="PROSITE" id="PS51318">
    <property type="entry name" value="TAT"/>
    <property type="match status" value="1"/>
</dbReference>
<keyword evidence="1" id="KW-0862">Zinc</keyword>
<proteinExistence type="inferred from homology"/>
<accession>A0A5C6BYH0</accession>
<comment type="caution">
    <text evidence="4">The sequence shown here is derived from an EMBL/GenBank/DDBJ whole genome shotgun (WGS) entry which is preliminary data.</text>
</comment>
<sequence>MSINEPLRSTFTPNRRQFIGAGAMSAGAVLSSGNLFAETTADAFAMGHAEVDTTPPLGIELAGFHKPVGQERVITGIRQPTAARALVLRVKDQWVALVSLDIAGVSASFAKQVQQRVAEQTGIPSSNVRVCATHTHSMPAFFFLRQWGAIPEDYQRETLEKVVTAVRLAKEDLSSAALYVGESQVEGGNFNRTSSTWKTDKEFTAESSDTQRWLDTTLHVLRFERANKPDVLWYHFSCHPVCYGDGEAGPDWVGLVAKAVREKHGVTPGYLQGHAGDVNPGDGKIWIGKAEPTAAAITKGIDQAIAACQRVAVPELRTVTEQFEVPLDIELLKQQLQQYRENPEQCTGGEWVDARFAKSWFEAAEKWSLEKKSHATPVSALRLGELGMLFHSSELYSYYGLQIRRDSPFEKTIVVGYTDDLIGYLTDPRAYQAGEYAAITVPRIVNLPPFTRSAASELPRLADSLWQRTT</sequence>
<comment type="cofactor">
    <cofactor evidence="1">
        <name>Zn(2+)</name>
        <dbReference type="ChEBI" id="CHEBI:29105"/>
    </cofactor>
    <text evidence="1">Binds 1 zinc ion per subunit.</text>
</comment>
<keyword evidence="5" id="KW-1185">Reference proteome</keyword>
<evidence type="ECO:0000259" key="3">
    <source>
        <dbReference type="Pfam" id="PF04734"/>
    </source>
</evidence>
<feature type="binding site" evidence="1">
    <location>
        <position position="239"/>
    </location>
    <ligand>
        <name>Zn(2+)</name>
        <dbReference type="ChEBI" id="CHEBI:29105"/>
    </ligand>
</feature>
<reference evidence="4 5" key="1">
    <citation type="submission" date="2019-02" db="EMBL/GenBank/DDBJ databases">
        <title>Deep-cultivation of Planctomycetes and their phenomic and genomic characterization uncovers novel biology.</title>
        <authorList>
            <person name="Wiegand S."/>
            <person name="Jogler M."/>
            <person name="Boedeker C."/>
            <person name="Pinto D."/>
            <person name="Vollmers J."/>
            <person name="Rivas-Marin E."/>
            <person name="Kohn T."/>
            <person name="Peeters S.H."/>
            <person name="Heuer A."/>
            <person name="Rast P."/>
            <person name="Oberbeckmann S."/>
            <person name="Bunk B."/>
            <person name="Jeske O."/>
            <person name="Meyerdierks A."/>
            <person name="Storesund J.E."/>
            <person name="Kallscheuer N."/>
            <person name="Luecker S."/>
            <person name="Lage O.M."/>
            <person name="Pohl T."/>
            <person name="Merkel B.J."/>
            <person name="Hornburger P."/>
            <person name="Mueller R.-W."/>
            <person name="Bruemmer F."/>
            <person name="Labrenz M."/>
            <person name="Spormann A.M."/>
            <person name="Op Den Camp H."/>
            <person name="Overmann J."/>
            <person name="Amann R."/>
            <person name="Jetten M.S.M."/>
            <person name="Mascher T."/>
            <person name="Medema M.H."/>
            <person name="Devos D.P."/>
            <person name="Kaster A.-K."/>
            <person name="Ovreas L."/>
            <person name="Rohde M."/>
            <person name="Galperin M.Y."/>
            <person name="Jogler C."/>
        </authorList>
    </citation>
    <scope>NUCLEOTIDE SEQUENCE [LARGE SCALE GENOMIC DNA]</scope>
    <source>
        <strain evidence="4 5">Pla52o</strain>
    </source>
</reference>
<evidence type="ECO:0000313" key="5">
    <source>
        <dbReference type="Proteomes" id="UP000316304"/>
    </source>
</evidence>
<dbReference type="GO" id="GO:0046512">
    <property type="term" value="P:sphingosine biosynthetic process"/>
    <property type="evidence" value="ECO:0007669"/>
    <property type="project" value="TreeGrafter"/>
</dbReference>